<dbReference type="STRING" id="1305737.GCA_000526355_02230"/>
<protein>
    <submittedName>
        <fullName evidence="2">Anti-sigma factor</fullName>
    </submittedName>
</protein>
<keyword evidence="1" id="KW-0812">Transmembrane</keyword>
<dbReference type="AlphaFoldDB" id="A0A0N8KG28"/>
<dbReference type="EMBL" id="LJXT01000047">
    <property type="protein sequence ID" value="KPQ15778.1"/>
    <property type="molecule type" value="Genomic_DNA"/>
</dbReference>
<dbReference type="eggNOG" id="COG1413">
    <property type="taxonomic scope" value="Bacteria"/>
</dbReference>
<dbReference type="Proteomes" id="UP000050421">
    <property type="component" value="Unassembled WGS sequence"/>
</dbReference>
<evidence type="ECO:0000313" key="3">
    <source>
        <dbReference type="Proteomes" id="UP000050421"/>
    </source>
</evidence>
<proteinExistence type="predicted"/>
<reference evidence="2 3" key="1">
    <citation type="submission" date="2015-09" db="EMBL/GenBank/DDBJ databases">
        <title>Identification and resolution of microdiversity through metagenomic sequencing of parallel consortia.</title>
        <authorList>
            <person name="Nelson W.C."/>
            <person name="Romine M.F."/>
            <person name="Lindemann S.R."/>
        </authorList>
    </citation>
    <scope>NUCLEOTIDE SEQUENCE [LARGE SCALE GENOMIC DNA]</scope>
    <source>
        <strain evidence="2">HL-49</strain>
    </source>
</reference>
<dbReference type="PATRIC" id="fig|1305737.6.peg.2371"/>
<feature type="transmembrane region" description="Helical" evidence="1">
    <location>
        <begin position="67"/>
        <end position="86"/>
    </location>
</feature>
<gene>
    <name evidence="2" type="ORF">HLUCCX10_08720</name>
</gene>
<name>A0A0N8KG28_9BACT</name>
<organism evidence="2 3">
    <name type="scientific">Algoriphagus marincola HL-49</name>
    <dbReference type="NCBI Taxonomy" id="1305737"/>
    <lineage>
        <taxon>Bacteria</taxon>
        <taxon>Pseudomonadati</taxon>
        <taxon>Bacteroidota</taxon>
        <taxon>Cytophagia</taxon>
        <taxon>Cytophagales</taxon>
        <taxon>Cyclobacteriaceae</taxon>
        <taxon>Algoriphagus</taxon>
    </lineage>
</organism>
<keyword evidence="1" id="KW-1133">Transmembrane helix</keyword>
<keyword evidence="1" id="KW-0472">Membrane</keyword>
<dbReference type="OrthoDB" id="840371at2"/>
<evidence type="ECO:0000256" key="1">
    <source>
        <dbReference type="SAM" id="Phobius"/>
    </source>
</evidence>
<comment type="caution">
    <text evidence="2">The sequence shown here is derived from an EMBL/GenBank/DDBJ whole genome shotgun (WGS) entry which is preliminary data.</text>
</comment>
<evidence type="ECO:0000313" key="2">
    <source>
        <dbReference type="EMBL" id="KPQ15778.1"/>
    </source>
</evidence>
<sequence length="140" mass="16514">MNERIEKLLSSYWAGESTLQEEVELRELLKKSDGFESEKAWFAELEDFSKEEPHNLQKPKRSKTASLSWMGWAASILILIGTYFGWQSYERQQEEQAYQEVMAALSLFQEKYSEGQQQLQKMNDLKYLNTTNEVFKPLEK</sequence>
<accession>A0A0N8KG28</accession>